<accession>A0A9D4Q9G9</accession>
<evidence type="ECO:0000259" key="1">
    <source>
        <dbReference type="PROSITE" id="PS50181"/>
    </source>
</evidence>
<dbReference type="VEuPathDB" id="VectorBase:RSAN_043266"/>
<sequence length="669" mass="74715">MSSTPGASPPGLATPYLIGPFPPDVWVEIFRYMDAESLLNIAEAVPELKSVVFGPTVMKTVTFDPESDERTIEKFVQAARAELIQERNVPAVTSVQELRFTNCLTLPSSNILECAGSFPNLRELQCVNCLMDPAELFRHLTLRLACLEKLEWSLYDKVCRNVRATVGYMRRYSKFQLPRLSEVYVEIEVTHSSVVVLNDFLTLCPVLSHLHVQAVRREHYDATSGAAYPRSATPEIHALLFGSGRIPKLETFTYSCELRSSPTSVRAQLERRNGPGLPFCPADLIQGNFVALVKPARSFNVFSLADVVERRTILRGVEQAIITLEDDSRASDLISDATARPESWKDVARLTIALMVGGEVPSPPVAHRDYVDPMRRFFETCLSRVTELNLTAFHFAINVDGCDLVASTLSKLRALALAPCGVNRANSLESLARGCALLEHLDVRSSRAGGDPIVTCEACQLPLHLTGLSFGLLQRKTRLRRLSIDETARTSNLTFLVACRVQELRLSLDNLCDEELAQCPTELGQLLSANPRLSSLTLMARRVMLSSSLAATLAEAQSLRHLCVLTTASHRCSAAEEFFSVLETRLPRLRSAHAHYVCACNTAQSGSWIRQWWRPERDRERRHFTPGWRWPHVIASRTTRGVYLDDEPCMGRLCCVDTFIGLVRPSNRY</sequence>
<keyword evidence="3" id="KW-1185">Reference proteome</keyword>
<feature type="domain" description="F-box" evidence="1">
    <location>
        <begin position="15"/>
        <end position="61"/>
    </location>
</feature>
<dbReference type="AlphaFoldDB" id="A0A9D4Q9G9"/>
<comment type="caution">
    <text evidence="2">The sequence shown here is derived from an EMBL/GenBank/DDBJ whole genome shotgun (WGS) entry which is preliminary data.</text>
</comment>
<proteinExistence type="predicted"/>
<gene>
    <name evidence="2" type="ORF">HPB52_003641</name>
</gene>
<organism evidence="2 3">
    <name type="scientific">Rhipicephalus sanguineus</name>
    <name type="common">Brown dog tick</name>
    <name type="synonym">Ixodes sanguineus</name>
    <dbReference type="NCBI Taxonomy" id="34632"/>
    <lineage>
        <taxon>Eukaryota</taxon>
        <taxon>Metazoa</taxon>
        <taxon>Ecdysozoa</taxon>
        <taxon>Arthropoda</taxon>
        <taxon>Chelicerata</taxon>
        <taxon>Arachnida</taxon>
        <taxon>Acari</taxon>
        <taxon>Parasitiformes</taxon>
        <taxon>Ixodida</taxon>
        <taxon>Ixodoidea</taxon>
        <taxon>Ixodidae</taxon>
        <taxon>Rhipicephalinae</taxon>
        <taxon>Rhipicephalus</taxon>
        <taxon>Rhipicephalus</taxon>
    </lineage>
</organism>
<evidence type="ECO:0000313" key="2">
    <source>
        <dbReference type="EMBL" id="KAH7971876.1"/>
    </source>
</evidence>
<dbReference type="Proteomes" id="UP000821837">
    <property type="component" value="Chromosome 11"/>
</dbReference>
<dbReference type="InterPro" id="IPR001810">
    <property type="entry name" value="F-box_dom"/>
</dbReference>
<protein>
    <recommendedName>
        <fullName evidence="1">F-box domain-containing protein</fullName>
    </recommendedName>
</protein>
<dbReference type="SUPFAM" id="SSF52047">
    <property type="entry name" value="RNI-like"/>
    <property type="match status" value="1"/>
</dbReference>
<dbReference type="InterPro" id="IPR032675">
    <property type="entry name" value="LRR_dom_sf"/>
</dbReference>
<dbReference type="PROSITE" id="PS50181">
    <property type="entry name" value="FBOX"/>
    <property type="match status" value="1"/>
</dbReference>
<reference evidence="2" key="1">
    <citation type="journal article" date="2020" name="Cell">
        <title>Large-Scale Comparative Analyses of Tick Genomes Elucidate Their Genetic Diversity and Vector Capacities.</title>
        <authorList>
            <consortium name="Tick Genome and Microbiome Consortium (TIGMIC)"/>
            <person name="Jia N."/>
            <person name="Wang J."/>
            <person name="Shi W."/>
            <person name="Du L."/>
            <person name="Sun Y."/>
            <person name="Zhan W."/>
            <person name="Jiang J.F."/>
            <person name="Wang Q."/>
            <person name="Zhang B."/>
            <person name="Ji P."/>
            <person name="Bell-Sakyi L."/>
            <person name="Cui X.M."/>
            <person name="Yuan T.T."/>
            <person name="Jiang B.G."/>
            <person name="Yang W.F."/>
            <person name="Lam T.T."/>
            <person name="Chang Q.C."/>
            <person name="Ding S.J."/>
            <person name="Wang X.J."/>
            <person name="Zhu J.G."/>
            <person name="Ruan X.D."/>
            <person name="Zhao L."/>
            <person name="Wei J.T."/>
            <person name="Ye R.Z."/>
            <person name="Que T.C."/>
            <person name="Du C.H."/>
            <person name="Zhou Y.H."/>
            <person name="Cheng J.X."/>
            <person name="Dai P.F."/>
            <person name="Guo W.B."/>
            <person name="Han X.H."/>
            <person name="Huang E.J."/>
            <person name="Li L.F."/>
            <person name="Wei W."/>
            <person name="Gao Y.C."/>
            <person name="Liu J.Z."/>
            <person name="Shao H.Z."/>
            <person name="Wang X."/>
            <person name="Wang C.C."/>
            <person name="Yang T.C."/>
            <person name="Huo Q.B."/>
            <person name="Li W."/>
            <person name="Chen H.Y."/>
            <person name="Chen S.E."/>
            <person name="Zhou L.G."/>
            <person name="Ni X.B."/>
            <person name="Tian J.H."/>
            <person name="Sheng Y."/>
            <person name="Liu T."/>
            <person name="Pan Y.S."/>
            <person name="Xia L.Y."/>
            <person name="Li J."/>
            <person name="Zhao F."/>
            <person name="Cao W.C."/>
        </authorList>
    </citation>
    <scope>NUCLEOTIDE SEQUENCE</scope>
    <source>
        <strain evidence="2">Rsan-2018</strain>
    </source>
</reference>
<evidence type="ECO:0000313" key="3">
    <source>
        <dbReference type="Proteomes" id="UP000821837"/>
    </source>
</evidence>
<dbReference type="EMBL" id="JABSTV010001247">
    <property type="protein sequence ID" value="KAH7971876.1"/>
    <property type="molecule type" value="Genomic_DNA"/>
</dbReference>
<name>A0A9D4Q9G9_RHISA</name>
<reference evidence="2" key="2">
    <citation type="submission" date="2021-09" db="EMBL/GenBank/DDBJ databases">
        <authorList>
            <person name="Jia N."/>
            <person name="Wang J."/>
            <person name="Shi W."/>
            <person name="Du L."/>
            <person name="Sun Y."/>
            <person name="Zhan W."/>
            <person name="Jiang J."/>
            <person name="Wang Q."/>
            <person name="Zhang B."/>
            <person name="Ji P."/>
            <person name="Sakyi L.B."/>
            <person name="Cui X."/>
            <person name="Yuan T."/>
            <person name="Jiang B."/>
            <person name="Yang W."/>
            <person name="Lam T.T.-Y."/>
            <person name="Chang Q."/>
            <person name="Ding S."/>
            <person name="Wang X."/>
            <person name="Zhu J."/>
            <person name="Ruan X."/>
            <person name="Zhao L."/>
            <person name="Wei J."/>
            <person name="Que T."/>
            <person name="Du C."/>
            <person name="Cheng J."/>
            <person name="Dai P."/>
            <person name="Han X."/>
            <person name="Huang E."/>
            <person name="Gao Y."/>
            <person name="Liu J."/>
            <person name="Shao H."/>
            <person name="Ye R."/>
            <person name="Li L."/>
            <person name="Wei W."/>
            <person name="Wang X."/>
            <person name="Wang C."/>
            <person name="Huo Q."/>
            <person name="Li W."/>
            <person name="Guo W."/>
            <person name="Chen H."/>
            <person name="Chen S."/>
            <person name="Zhou L."/>
            <person name="Zhou L."/>
            <person name="Ni X."/>
            <person name="Tian J."/>
            <person name="Zhou Y."/>
            <person name="Sheng Y."/>
            <person name="Liu T."/>
            <person name="Pan Y."/>
            <person name="Xia L."/>
            <person name="Li J."/>
            <person name="Zhao F."/>
            <person name="Cao W."/>
        </authorList>
    </citation>
    <scope>NUCLEOTIDE SEQUENCE</scope>
    <source>
        <strain evidence="2">Rsan-2018</strain>
        <tissue evidence="2">Larvae</tissue>
    </source>
</reference>
<dbReference type="Gene3D" id="3.80.10.10">
    <property type="entry name" value="Ribonuclease Inhibitor"/>
    <property type="match status" value="2"/>
</dbReference>